<name>A0A1F7Z2N5_9BACT</name>
<evidence type="ECO:0000259" key="8">
    <source>
        <dbReference type="Pfam" id="PF17768"/>
    </source>
</evidence>
<gene>
    <name evidence="9" type="ORF">A3D01_04495</name>
</gene>
<accession>A0A1F7Z2N5</accession>
<keyword evidence="3" id="KW-0540">Nuclease</keyword>
<evidence type="ECO:0000256" key="5">
    <source>
        <dbReference type="ARBA" id="ARBA00022839"/>
    </source>
</evidence>
<dbReference type="Pfam" id="PF01368">
    <property type="entry name" value="DHH"/>
    <property type="match status" value="1"/>
</dbReference>
<dbReference type="Pfam" id="PF17768">
    <property type="entry name" value="RecJ_OB"/>
    <property type="match status" value="1"/>
</dbReference>
<evidence type="ECO:0000313" key="10">
    <source>
        <dbReference type="Proteomes" id="UP000177169"/>
    </source>
</evidence>
<dbReference type="InterPro" id="IPR004610">
    <property type="entry name" value="RecJ"/>
</dbReference>
<dbReference type="GO" id="GO:0008409">
    <property type="term" value="F:5'-3' exonuclease activity"/>
    <property type="evidence" value="ECO:0007669"/>
    <property type="project" value="InterPro"/>
</dbReference>
<dbReference type="Proteomes" id="UP000177169">
    <property type="component" value="Unassembled WGS sequence"/>
</dbReference>
<dbReference type="Gene3D" id="3.10.310.30">
    <property type="match status" value="1"/>
</dbReference>
<dbReference type="InterPro" id="IPR001667">
    <property type="entry name" value="DDH_dom"/>
</dbReference>
<feature type="domain" description="DHHA1" evidence="7">
    <location>
        <begin position="360"/>
        <end position="450"/>
    </location>
</feature>
<evidence type="ECO:0000313" key="9">
    <source>
        <dbReference type="EMBL" id="OGM33168.1"/>
    </source>
</evidence>
<keyword evidence="4" id="KW-0378">Hydrolase</keyword>
<dbReference type="InterPro" id="IPR041122">
    <property type="entry name" value="RecJ_OB"/>
</dbReference>
<dbReference type="InterPro" id="IPR003156">
    <property type="entry name" value="DHHA1_dom"/>
</dbReference>
<dbReference type="GO" id="GO:0006281">
    <property type="term" value="P:DNA repair"/>
    <property type="evidence" value="ECO:0007669"/>
    <property type="project" value="InterPro"/>
</dbReference>
<dbReference type="Gene3D" id="3.90.1640.30">
    <property type="match status" value="1"/>
</dbReference>
<dbReference type="SUPFAM" id="SSF64182">
    <property type="entry name" value="DHH phosphoesterases"/>
    <property type="match status" value="1"/>
</dbReference>
<protein>
    <recommendedName>
        <fullName evidence="2">Single-stranded-DNA-specific exonuclease RecJ</fullName>
    </recommendedName>
</protein>
<proteinExistence type="inferred from homology"/>
<evidence type="ECO:0000256" key="4">
    <source>
        <dbReference type="ARBA" id="ARBA00022801"/>
    </source>
</evidence>
<sequence length="576" mass="64745">MINRSLRWQVLQKNQTGGIIDILLENRGLNTKKEKEEFLNPNKPDKISLKDMKIDERQVDRFIRRIKKAIKNEERIIIYGDYDADGICATAILWESLYKLSKNVTPYIPDRFSEGYGLNEETIPKLKKDYPDLSLIITVDNGIVAKEAVKKANSLGIDVIISDHHQKEQKLPRAYLIIHTDLLSGSGIAWILAREIFKKIPNLSVPEGSLAKSRDFLSRRPSRRPKSQIQIENGLELAAIGTIADQLPLLEANRSIAKFGLELLNKTKRVGILALFEESALKKGNIGTYEVNYMIAPRINAMGRMEHAIDSLRLLCTTNRERARELANFLGVTNRDRQRVVDDVVLHAKEVARKREWRGVIVLAHESYHEGVIGLAASKIVEEFWRPAIVIARSENISKASARSVSGFNIIENIRKLDNLVIGGGGHPMAAGFSIETVNIKTFSQALEKISKPLLTSEILTKSLKIDAKINFNQIDYDLVEKIKEFEPTGIGNPTSTFTTSGVKILDSRTVGRDMKHLKLSLEKDGVRLSAIGFGLGHYLPEITSNKLVSLVYTISEDNWLGNDNIQLKVKDLKID</sequence>
<evidence type="ECO:0000256" key="3">
    <source>
        <dbReference type="ARBA" id="ARBA00022722"/>
    </source>
</evidence>
<dbReference type="InterPro" id="IPR038763">
    <property type="entry name" value="DHH_sf"/>
</dbReference>
<evidence type="ECO:0000256" key="1">
    <source>
        <dbReference type="ARBA" id="ARBA00005915"/>
    </source>
</evidence>
<comment type="similarity">
    <text evidence="1">Belongs to the RecJ family.</text>
</comment>
<dbReference type="GO" id="GO:0003676">
    <property type="term" value="F:nucleic acid binding"/>
    <property type="evidence" value="ECO:0007669"/>
    <property type="project" value="InterPro"/>
</dbReference>
<dbReference type="Pfam" id="PF02272">
    <property type="entry name" value="DHHA1"/>
    <property type="match status" value="1"/>
</dbReference>
<dbReference type="PANTHER" id="PTHR30255:SF2">
    <property type="entry name" value="SINGLE-STRANDED-DNA-SPECIFIC EXONUCLEASE RECJ"/>
    <property type="match status" value="1"/>
</dbReference>
<keyword evidence="5 9" id="KW-0269">Exonuclease</keyword>
<dbReference type="GO" id="GO:0006310">
    <property type="term" value="P:DNA recombination"/>
    <property type="evidence" value="ECO:0007669"/>
    <property type="project" value="InterPro"/>
</dbReference>
<dbReference type="AlphaFoldDB" id="A0A1F7Z2N5"/>
<reference evidence="9 10" key="1">
    <citation type="journal article" date="2016" name="Nat. Commun.">
        <title>Thousands of microbial genomes shed light on interconnected biogeochemical processes in an aquifer system.</title>
        <authorList>
            <person name="Anantharaman K."/>
            <person name="Brown C.T."/>
            <person name="Hug L.A."/>
            <person name="Sharon I."/>
            <person name="Castelle C.J."/>
            <person name="Probst A.J."/>
            <person name="Thomas B.C."/>
            <person name="Singh A."/>
            <person name="Wilkins M.J."/>
            <person name="Karaoz U."/>
            <person name="Brodie E.L."/>
            <person name="Williams K.H."/>
            <person name="Hubbard S.S."/>
            <person name="Banfield J.F."/>
        </authorList>
    </citation>
    <scope>NUCLEOTIDE SEQUENCE [LARGE SCALE GENOMIC DNA]</scope>
</reference>
<feature type="domain" description="RecJ OB" evidence="8">
    <location>
        <begin position="466"/>
        <end position="572"/>
    </location>
</feature>
<evidence type="ECO:0000259" key="7">
    <source>
        <dbReference type="Pfam" id="PF02272"/>
    </source>
</evidence>
<dbReference type="PANTHER" id="PTHR30255">
    <property type="entry name" value="SINGLE-STRANDED-DNA-SPECIFIC EXONUCLEASE RECJ"/>
    <property type="match status" value="1"/>
</dbReference>
<dbReference type="InterPro" id="IPR051673">
    <property type="entry name" value="SSDNA_exonuclease_RecJ"/>
</dbReference>
<dbReference type="STRING" id="1802505.A3D01_04495"/>
<feature type="domain" description="DDH" evidence="6">
    <location>
        <begin position="75"/>
        <end position="196"/>
    </location>
</feature>
<dbReference type="EMBL" id="MGGR01000021">
    <property type="protein sequence ID" value="OGM33168.1"/>
    <property type="molecule type" value="Genomic_DNA"/>
</dbReference>
<organism evidence="9 10">
    <name type="scientific">Candidatus Woesebacteria bacterium RIFCSPHIGHO2_02_FULL_39_13</name>
    <dbReference type="NCBI Taxonomy" id="1802505"/>
    <lineage>
        <taxon>Bacteria</taxon>
        <taxon>Candidatus Woeseibacteriota</taxon>
    </lineage>
</organism>
<evidence type="ECO:0000259" key="6">
    <source>
        <dbReference type="Pfam" id="PF01368"/>
    </source>
</evidence>
<evidence type="ECO:0000256" key="2">
    <source>
        <dbReference type="ARBA" id="ARBA00019841"/>
    </source>
</evidence>
<dbReference type="NCBIfam" id="TIGR00644">
    <property type="entry name" value="recJ"/>
    <property type="match status" value="1"/>
</dbReference>
<comment type="caution">
    <text evidence="9">The sequence shown here is derived from an EMBL/GenBank/DDBJ whole genome shotgun (WGS) entry which is preliminary data.</text>
</comment>